<dbReference type="STRING" id="69332.A0A388LPP0"/>
<comment type="similarity">
    <text evidence="2 6">Belongs to the enhancer of polycomb family.</text>
</comment>
<evidence type="ECO:0000256" key="3">
    <source>
        <dbReference type="ARBA" id="ARBA00023015"/>
    </source>
</evidence>
<feature type="compositionally biased region" description="Low complexity" evidence="7">
    <location>
        <begin position="474"/>
        <end position="495"/>
    </location>
</feature>
<feature type="compositionally biased region" description="Basic residues" evidence="7">
    <location>
        <begin position="449"/>
        <end position="468"/>
    </location>
</feature>
<evidence type="ECO:0000313" key="10">
    <source>
        <dbReference type="Proteomes" id="UP000265515"/>
    </source>
</evidence>
<evidence type="ECO:0000313" key="9">
    <source>
        <dbReference type="EMBL" id="GBG84298.1"/>
    </source>
</evidence>
<evidence type="ECO:0000256" key="5">
    <source>
        <dbReference type="ARBA" id="ARBA00023242"/>
    </source>
</evidence>
<evidence type="ECO:0000256" key="7">
    <source>
        <dbReference type="SAM" id="MobiDB-lite"/>
    </source>
</evidence>
<feature type="domain" description="Enhancer of polycomb-like N-terminal" evidence="8">
    <location>
        <begin position="49"/>
        <end position="137"/>
    </location>
</feature>
<evidence type="ECO:0000259" key="8">
    <source>
        <dbReference type="Pfam" id="PF10513"/>
    </source>
</evidence>
<name>A0A388LPP0_CHABU</name>
<accession>A0A388LPP0</accession>
<keyword evidence="3 6" id="KW-0805">Transcription regulation</keyword>
<dbReference type="GO" id="GO:0035267">
    <property type="term" value="C:NuA4 histone acetyltransferase complex"/>
    <property type="evidence" value="ECO:0007669"/>
    <property type="project" value="InterPro"/>
</dbReference>
<dbReference type="GO" id="GO:0005634">
    <property type="term" value="C:nucleus"/>
    <property type="evidence" value="ECO:0007669"/>
    <property type="project" value="UniProtKB-SubCell"/>
</dbReference>
<dbReference type="AlphaFoldDB" id="A0A388LPP0"/>
<evidence type="ECO:0000256" key="6">
    <source>
        <dbReference type="RuleBase" id="RU361124"/>
    </source>
</evidence>
<feature type="compositionally biased region" description="Low complexity" evidence="7">
    <location>
        <begin position="725"/>
        <end position="734"/>
    </location>
</feature>
<dbReference type="EMBL" id="BFEA01000471">
    <property type="protein sequence ID" value="GBG84298.1"/>
    <property type="molecule type" value="Genomic_DNA"/>
</dbReference>
<comment type="caution">
    <text evidence="9">The sequence shown here is derived from an EMBL/GenBank/DDBJ whole genome shotgun (WGS) entry which is preliminary data.</text>
</comment>
<feature type="compositionally biased region" description="Gly residues" evidence="7">
    <location>
        <begin position="496"/>
        <end position="511"/>
    </location>
</feature>
<dbReference type="InterPro" id="IPR019542">
    <property type="entry name" value="Enhancer_polycomb-like_N"/>
</dbReference>
<sequence length="794" mass="84399">MSRLSFRPRPLDIQKKLPIVRSIKELDNEEGGVSRTVQHAHVALDADNEEVLPTSNARGGTEIPTPAFTVVSSYEQDYTRTFKQPPSYIRSRPARSEASNYVEYDLDDEDEDWLEQFNNERKLLTPETFEWMLYKLELAAHKHQERLPPSAVGGGGGNLHSSTDHLVSLPRLVAYEALRTGSTRQAVLAAVFEYWKAKRERWRKPILRRLQPPPPVTDTNPFNVFRPREKVQRPHTRRRRENDVASFQKLQQVRANIQQALNLLQMLQKREVKKQELVECEVAVQRLNVKQKHDPRVGDEDEAEGVGTATVGTQYGGATGGMVNSVAGTGGGTMMPPPPSISRKIVGRGRGVGEGAAVLAGAAAGLGPGGMPGMTGGFCGGNVGVYAGGSRSAHPGIGFRALEDHSGASLGGAGGVMTVRGDKASQQQHHHHHQQQQQWAGSCSELIGSHHHHHHLHHLHQQQHHYNHQQRVDGSGVSSLLKTSSSSPSAAAAGAAPGGAIGVGVGLGVQGDHGKIRKRKRRRPPHSRPQVGGEGGGGGEYAKKLTAMSTPIDSLEPVLLFCKPLDTEKLASAGFLPQPNASPSWAGPIPPATRGTWRMGRGGRIIFDRWSLAAQAPFETRVGELRAGTVAGSCQAAVISTGGGRETVGAAGGMGGMTTMPPTTSGAPPLPPPDVNVNKVPTTLVHSHLPLASVSSTPYLRESMHQHQEQQQHQVRRAVGGGQQGAAAASSGAGSMPPGQPPVLGSSANAPFGDGSSPAARVSGYRSSSSLHTVGKLSGSGPVQQSVARLATLP</sequence>
<keyword evidence="5 6" id="KW-0539">Nucleus</keyword>
<feature type="region of interest" description="Disordered" evidence="7">
    <location>
        <begin position="412"/>
        <end position="542"/>
    </location>
</feature>
<evidence type="ECO:0000256" key="4">
    <source>
        <dbReference type="ARBA" id="ARBA00023163"/>
    </source>
</evidence>
<dbReference type="GO" id="GO:0006357">
    <property type="term" value="P:regulation of transcription by RNA polymerase II"/>
    <property type="evidence" value="ECO:0007669"/>
    <property type="project" value="InterPro"/>
</dbReference>
<reference evidence="9 10" key="1">
    <citation type="journal article" date="2018" name="Cell">
        <title>The Chara Genome: Secondary Complexity and Implications for Plant Terrestrialization.</title>
        <authorList>
            <person name="Nishiyama T."/>
            <person name="Sakayama H."/>
            <person name="Vries J.D."/>
            <person name="Buschmann H."/>
            <person name="Saint-Marcoux D."/>
            <person name="Ullrich K.K."/>
            <person name="Haas F.B."/>
            <person name="Vanderstraeten L."/>
            <person name="Becker D."/>
            <person name="Lang D."/>
            <person name="Vosolsobe S."/>
            <person name="Rombauts S."/>
            <person name="Wilhelmsson P.K.I."/>
            <person name="Janitza P."/>
            <person name="Kern R."/>
            <person name="Heyl A."/>
            <person name="Rumpler F."/>
            <person name="Villalobos L.I.A.C."/>
            <person name="Clay J.M."/>
            <person name="Skokan R."/>
            <person name="Toyoda A."/>
            <person name="Suzuki Y."/>
            <person name="Kagoshima H."/>
            <person name="Schijlen E."/>
            <person name="Tajeshwar N."/>
            <person name="Catarino B."/>
            <person name="Hetherington A.J."/>
            <person name="Saltykova A."/>
            <person name="Bonnot C."/>
            <person name="Breuninger H."/>
            <person name="Symeonidi A."/>
            <person name="Radhakrishnan G.V."/>
            <person name="Van Nieuwerburgh F."/>
            <person name="Deforce D."/>
            <person name="Chang C."/>
            <person name="Karol K.G."/>
            <person name="Hedrich R."/>
            <person name="Ulvskov P."/>
            <person name="Glockner G."/>
            <person name="Delwiche C.F."/>
            <person name="Petrasek J."/>
            <person name="Van de Peer Y."/>
            <person name="Friml J."/>
            <person name="Beilby M."/>
            <person name="Dolan L."/>
            <person name="Kohara Y."/>
            <person name="Sugano S."/>
            <person name="Fujiyama A."/>
            <person name="Delaux P.-M."/>
            <person name="Quint M."/>
            <person name="TheiBen G."/>
            <person name="Hagemann M."/>
            <person name="Harholt J."/>
            <person name="Dunand C."/>
            <person name="Zachgo S."/>
            <person name="Langdale J."/>
            <person name="Maumus F."/>
            <person name="Straeten D.V.D."/>
            <person name="Gould S.B."/>
            <person name="Rensing S.A."/>
        </authorList>
    </citation>
    <scope>NUCLEOTIDE SEQUENCE [LARGE SCALE GENOMIC DNA]</scope>
    <source>
        <strain evidence="9 10">S276</strain>
    </source>
</reference>
<dbReference type="OrthoDB" id="435275at2759"/>
<protein>
    <recommendedName>
        <fullName evidence="6">Enhancer of polycomb-like protein</fullName>
    </recommendedName>
</protein>
<keyword evidence="10" id="KW-1185">Reference proteome</keyword>
<evidence type="ECO:0000256" key="1">
    <source>
        <dbReference type="ARBA" id="ARBA00004123"/>
    </source>
</evidence>
<keyword evidence="4 6" id="KW-0804">Transcription</keyword>
<proteinExistence type="inferred from homology"/>
<dbReference type="Pfam" id="PF10513">
    <property type="entry name" value="EPL1"/>
    <property type="match status" value="1"/>
</dbReference>
<dbReference type="InterPro" id="IPR024943">
    <property type="entry name" value="Enhancer_polycomb"/>
</dbReference>
<comment type="subcellular location">
    <subcellularLocation>
        <location evidence="1 6">Nucleus</location>
    </subcellularLocation>
</comment>
<dbReference type="PANTHER" id="PTHR14898">
    <property type="entry name" value="ENHANCER OF POLYCOMB"/>
    <property type="match status" value="1"/>
</dbReference>
<evidence type="ECO:0000256" key="2">
    <source>
        <dbReference type="ARBA" id="ARBA00008035"/>
    </source>
</evidence>
<organism evidence="9 10">
    <name type="scientific">Chara braunii</name>
    <name type="common">Braun's stonewort</name>
    <dbReference type="NCBI Taxonomy" id="69332"/>
    <lineage>
        <taxon>Eukaryota</taxon>
        <taxon>Viridiplantae</taxon>
        <taxon>Streptophyta</taxon>
        <taxon>Charophyceae</taxon>
        <taxon>Charales</taxon>
        <taxon>Characeae</taxon>
        <taxon>Chara</taxon>
    </lineage>
</organism>
<feature type="region of interest" description="Disordered" evidence="7">
    <location>
        <begin position="701"/>
        <end position="794"/>
    </location>
</feature>
<gene>
    <name evidence="9" type="ORF">CBR_g38268</name>
</gene>
<dbReference type="Gramene" id="GBG84298">
    <property type="protein sequence ID" value="GBG84298"/>
    <property type="gene ID" value="CBR_g38268"/>
</dbReference>
<feature type="compositionally biased region" description="Basic residues" evidence="7">
    <location>
        <begin position="515"/>
        <end position="526"/>
    </location>
</feature>
<dbReference type="Proteomes" id="UP000265515">
    <property type="component" value="Unassembled WGS sequence"/>
</dbReference>